<evidence type="ECO:0008006" key="5">
    <source>
        <dbReference type="Google" id="ProtNLM"/>
    </source>
</evidence>
<organism evidence="3 4">
    <name type="scientific">Candidatus Scalindua japonica</name>
    <dbReference type="NCBI Taxonomy" id="1284222"/>
    <lineage>
        <taxon>Bacteria</taxon>
        <taxon>Pseudomonadati</taxon>
        <taxon>Planctomycetota</taxon>
        <taxon>Candidatus Brocadiia</taxon>
        <taxon>Candidatus Brocadiales</taxon>
        <taxon>Candidatus Scalinduaceae</taxon>
        <taxon>Candidatus Scalindua</taxon>
    </lineage>
</organism>
<accession>A0A286U0I9</accession>
<evidence type="ECO:0000259" key="1">
    <source>
        <dbReference type="Pfam" id="PF06250"/>
    </source>
</evidence>
<feature type="domain" description="YhcG PDDEXK nuclease" evidence="1">
    <location>
        <begin position="213"/>
        <end position="359"/>
    </location>
</feature>
<dbReference type="InterPro" id="IPR009362">
    <property type="entry name" value="YhcG_C"/>
</dbReference>
<dbReference type="RefSeq" id="WP_096894965.1">
    <property type="nucleotide sequence ID" value="NZ_BAOS01000025.1"/>
</dbReference>
<dbReference type="AlphaFoldDB" id="A0A286U0I9"/>
<feature type="domain" description="YhcG N-terminal" evidence="2">
    <location>
        <begin position="19"/>
        <end position="188"/>
    </location>
</feature>
<dbReference type="InterPro" id="IPR041527">
    <property type="entry name" value="YhcG_N"/>
</dbReference>
<dbReference type="Pfam" id="PF17761">
    <property type="entry name" value="DUF1016_N"/>
    <property type="match status" value="1"/>
</dbReference>
<dbReference type="PANTHER" id="PTHR30547:SF5">
    <property type="entry name" value="NUCLEASE YHCG-RELATED"/>
    <property type="match status" value="1"/>
</dbReference>
<keyword evidence="4" id="KW-1185">Reference proteome</keyword>
<dbReference type="Gene3D" id="3.40.1350.10">
    <property type="match status" value="1"/>
</dbReference>
<dbReference type="InterPro" id="IPR011856">
    <property type="entry name" value="tRNA_endonuc-like_dom_sf"/>
</dbReference>
<name>A0A286U0I9_9BACT</name>
<comment type="caution">
    <text evidence="3">The sequence shown here is derived from an EMBL/GenBank/DDBJ whole genome shotgun (WGS) entry which is preliminary data.</text>
</comment>
<dbReference type="GO" id="GO:0003676">
    <property type="term" value="F:nucleic acid binding"/>
    <property type="evidence" value="ECO:0007669"/>
    <property type="project" value="InterPro"/>
</dbReference>
<evidence type="ECO:0000313" key="3">
    <source>
        <dbReference type="EMBL" id="GAX61581.1"/>
    </source>
</evidence>
<dbReference type="InterPro" id="IPR053148">
    <property type="entry name" value="PD-DEXK-like_domain"/>
</dbReference>
<reference evidence="4" key="1">
    <citation type="journal article" date="2017" name="Environ. Microbiol. Rep.">
        <title>Genetic Diversity of Marine Anaerobic Ammonium-Oxidizing Bacteria as Revealed by Genomic and Proteomic Analyses of 'Candidatus Scalindua japonica'.</title>
        <authorList>
            <person name="Oshiki M."/>
            <person name="Mizuto K."/>
            <person name="Kimura Z."/>
            <person name="Kindaichi T."/>
            <person name="Satoh H."/>
            <person name="Okabe S."/>
        </authorList>
    </citation>
    <scope>NUCLEOTIDE SEQUENCE [LARGE SCALE GENOMIC DNA]</scope>
    <source>
        <strain evidence="4">husup-a2</strain>
    </source>
</reference>
<evidence type="ECO:0000313" key="4">
    <source>
        <dbReference type="Proteomes" id="UP000218542"/>
    </source>
</evidence>
<evidence type="ECO:0000259" key="2">
    <source>
        <dbReference type="Pfam" id="PF17761"/>
    </source>
</evidence>
<proteinExistence type="predicted"/>
<dbReference type="Pfam" id="PF06250">
    <property type="entry name" value="YhcG_C"/>
    <property type="match status" value="1"/>
</dbReference>
<dbReference type="Proteomes" id="UP000218542">
    <property type="component" value="Unassembled WGS sequence"/>
</dbReference>
<gene>
    <name evidence="3" type="ORF">SCALIN_C25_0028</name>
</gene>
<sequence length="399" mass="46235">MKAKKSVLFKSEYTSILSELRTLIENSRNIAARTINAVLTATNWEIGRKIVLFEQKGRKRAGYGEQLLISLSADLSVLGRGYSVDNLQRMRQFFLTYPLNIKYATASRKSTGKTKYATVSRKSCPTDRDTETYLTEISGHFSLSWSHYVQLLTLDTNEARTFYHKEAMRGGWSVRDLKRQIDSQFYKRILLSKNRAGLLKKTTNSDEPVSPEAMIKDPYILEFLNLRDEYSEQNLEETLIHHLEAFLLELGNDFAFVARQKRLRIDDEWFRVDLVFYHRQLRCLVLIDLKLGRFTHADAGQMHLYCNYTKEHWTNTDENPPVGLILCAQKRHALARYALDGLPNKIMVSEYKLHLPNEKLLALELEKAQDEIMGQGHLTMPVEVPKEPVKTKRNRGKTK</sequence>
<dbReference type="PANTHER" id="PTHR30547">
    <property type="entry name" value="UNCHARACTERIZED PROTEIN YHCG-RELATED"/>
    <property type="match status" value="1"/>
</dbReference>
<protein>
    <recommendedName>
        <fullName evidence="5">Cytoplasmic protein</fullName>
    </recommendedName>
</protein>
<dbReference type="EMBL" id="BAOS01000025">
    <property type="protein sequence ID" value="GAX61581.1"/>
    <property type="molecule type" value="Genomic_DNA"/>
</dbReference>
<dbReference type="OrthoDB" id="9801263at2"/>